<feature type="region of interest" description="Disordered" evidence="1">
    <location>
        <begin position="1"/>
        <end position="39"/>
    </location>
</feature>
<evidence type="ECO:0000313" key="3">
    <source>
        <dbReference type="Proteomes" id="UP000095009"/>
    </source>
</evidence>
<dbReference type="EMBL" id="KV454406">
    <property type="protein sequence ID" value="ODQ67971.1"/>
    <property type="molecule type" value="Genomic_DNA"/>
</dbReference>
<feature type="non-terminal residue" evidence="2">
    <location>
        <position position="394"/>
    </location>
</feature>
<dbReference type="AlphaFoldDB" id="A0A1E3PRC4"/>
<organism evidence="2 3">
    <name type="scientific">Nadsonia fulvescens var. elongata DSM 6958</name>
    <dbReference type="NCBI Taxonomy" id="857566"/>
    <lineage>
        <taxon>Eukaryota</taxon>
        <taxon>Fungi</taxon>
        <taxon>Dikarya</taxon>
        <taxon>Ascomycota</taxon>
        <taxon>Saccharomycotina</taxon>
        <taxon>Dipodascomycetes</taxon>
        <taxon>Dipodascales</taxon>
        <taxon>Dipodascales incertae sedis</taxon>
        <taxon>Nadsonia</taxon>
    </lineage>
</organism>
<feature type="region of interest" description="Disordered" evidence="1">
    <location>
        <begin position="173"/>
        <end position="222"/>
    </location>
</feature>
<proteinExistence type="predicted"/>
<feature type="compositionally biased region" description="Basic and acidic residues" evidence="1">
    <location>
        <begin position="186"/>
        <end position="195"/>
    </location>
</feature>
<protein>
    <submittedName>
        <fullName evidence="2">Uncharacterized protein</fullName>
    </submittedName>
</protein>
<sequence length="394" mass="44426">MSWPSYHPNSLAPDAGRQLGPNETHKPLAHKFSRLPGNNKVVQFTEDTHSRLENSNYNAGGNEDHRQSLLNDSSDMGLLKPAHTNSQEFDEIKARVAKNRARFEALEHGLLSDFSSFEITQTFQPPIQIHNSRILLRKDHFDENIFARPQHDKRHDVEEPVLKFRNAAPLTDTPTPVYYGSPAQCDRSKGSEQGHSRPKSRRRVQGQQFPTKIESPIHTPRDTNGIREALEVEVEAFRTLHDRDTLGVLASRLSKEFTNLYSFVPDMIENDIMPHSEPFRSPASLSSANQRARRDHIDSLDSACLALKDFLHQICQNDVSPTSMLGDDQSFTNEGFIPRSSPISIKKVYNETPKHLFEDGNGNLSGNNDKYFKSPSTGRQANSPVKLVQIGVKS</sequence>
<accession>A0A1E3PRC4</accession>
<evidence type="ECO:0000313" key="2">
    <source>
        <dbReference type="EMBL" id="ODQ67971.1"/>
    </source>
</evidence>
<keyword evidence="3" id="KW-1185">Reference proteome</keyword>
<dbReference type="Proteomes" id="UP000095009">
    <property type="component" value="Unassembled WGS sequence"/>
</dbReference>
<evidence type="ECO:0000256" key="1">
    <source>
        <dbReference type="SAM" id="MobiDB-lite"/>
    </source>
</evidence>
<reference evidence="2 3" key="1">
    <citation type="journal article" date="2016" name="Proc. Natl. Acad. Sci. U.S.A.">
        <title>Comparative genomics of biotechnologically important yeasts.</title>
        <authorList>
            <person name="Riley R."/>
            <person name="Haridas S."/>
            <person name="Wolfe K.H."/>
            <person name="Lopes M.R."/>
            <person name="Hittinger C.T."/>
            <person name="Goeker M."/>
            <person name="Salamov A.A."/>
            <person name="Wisecaver J.H."/>
            <person name="Long T.M."/>
            <person name="Calvey C.H."/>
            <person name="Aerts A.L."/>
            <person name="Barry K.W."/>
            <person name="Choi C."/>
            <person name="Clum A."/>
            <person name="Coughlan A.Y."/>
            <person name="Deshpande S."/>
            <person name="Douglass A.P."/>
            <person name="Hanson S.J."/>
            <person name="Klenk H.-P."/>
            <person name="LaButti K.M."/>
            <person name="Lapidus A."/>
            <person name="Lindquist E.A."/>
            <person name="Lipzen A.M."/>
            <person name="Meier-Kolthoff J.P."/>
            <person name="Ohm R.A."/>
            <person name="Otillar R.P."/>
            <person name="Pangilinan J.L."/>
            <person name="Peng Y."/>
            <person name="Rokas A."/>
            <person name="Rosa C.A."/>
            <person name="Scheuner C."/>
            <person name="Sibirny A.A."/>
            <person name="Slot J.C."/>
            <person name="Stielow J.B."/>
            <person name="Sun H."/>
            <person name="Kurtzman C.P."/>
            <person name="Blackwell M."/>
            <person name="Grigoriev I.V."/>
            <person name="Jeffries T.W."/>
        </authorList>
    </citation>
    <scope>NUCLEOTIDE SEQUENCE [LARGE SCALE GENOMIC DNA]</scope>
    <source>
        <strain evidence="2 3">DSM 6958</strain>
    </source>
</reference>
<name>A0A1E3PRC4_9ASCO</name>
<gene>
    <name evidence="2" type="ORF">NADFUDRAFT_81081</name>
</gene>
<feature type="region of interest" description="Disordered" evidence="1">
    <location>
        <begin position="52"/>
        <end position="79"/>
    </location>
</feature>